<evidence type="ECO:0000313" key="7">
    <source>
        <dbReference type="Proteomes" id="UP000253318"/>
    </source>
</evidence>
<dbReference type="AlphaFoldDB" id="A0A368T5V4"/>
<dbReference type="EMBL" id="QEIN01000072">
    <property type="protein sequence ID" value="RCV59071.1"/>
    <property type="molecule type" value="Genomic_DNA"/>
</dbReference>
<dbReference type="SUPFAM" id="SSF54001">
    <property type="entry name" value="Cysteine proteinases"/>
    <property type="match status" value="1"/>
</dbReference>
<evidence type="ECO:0000313" key="6">
    <source>
        <dbReference type="EMBL" id="RCV59071.1"/>
    </source>
</evidence>
<proteinExistence type="inferred from homology"/>
<comment type="similarity">
    <text evidence="1">Belongs to the peptidase C40 family.</text>
</comment>
<dbReference type="InterPro" id="IPR000064">
    <property type="entry name" value="NLP_P60_dom"/>
</dbReference>
<dbReference type="PANTHER" id="PTHR47359">
    <property type="entry name" value="PEPTIDOGLYCAN DL-ENDOPEPTIDASE CWLO"/>
    <property type="match status" value="1"/>
</dbReference>
<sequence length="184" mass="19505">MGRYHGSGVNGPYVADVFPNAERYENGDFEVAPPVGTQQCTGTAAAADGPAGVAIEFARTKIGLPYIWGGVGPRGYDCSGLLMMAYREAGINIPRTTQAMQAWDGGEIVPFSEIQPGDLLLEGRGGVATHVSMWTGNNNIIEAYATGTTITEHAYDDPEWPRPPLIKVLRVSHLAPSGSDAVTV</sequence>
<dbReference type="Pfam" id="PF00877">
    <property type="entry name" value="NLPC_P60"/>
    <property type="match status" value="1"/>
</dbReference>
<dbReference type="InterPro" id="IPR038765">
    <property type="entry name" value="Papain-like_cys_pep_sf"/>
</dbReference>
<gene>
    <name evidence="6" type="ORF">DEF24_11175</name>
</gene>
<dbReference type="Proteomes" id="UP000253318">
    <property type="component" value="Unassembled WGS sequence"/>
</dbReference>
<keyword evidence="2" id="KW-0645">Protease</keyword>
<dbReference type="Gene3D" id="3.90.1720.10">
    <property type="entry name" value="endopeptidase domain like (from Nostoc punctiforme)"/>
    <property type="match status" value="1"/>
</dbReference>
<keyword evidence="3" id="KW-0378">Hydrolase</keyword>
<protein>
    <recommendedName>
        <fullName evidence="5">NlpC/P60 domain-containing protein</fullName>
    </recommendedName>
</protein>
<evidence type="ECO:0000256" key="3">
    <source>
        <dbReference type="ARBA" id="ARBA00022801"/>
    </source>
</evidence>
<keyword evidence="4" id="KW-0788">Thiol protease</keyword>
<evidence type="ECO:0000256" key="1">
    <source>
        <dbReference type="ARBA" id="ARBA00007074"/>
    </source>
</evidence>
<dbReference type="PROSITE" id="PS51935">
    <property type="entry name" value="NLPC_P60"/>
    <property type="match status" value="1"/>
</dbReference>
<accession>A0A368T5V4</accession>
<dbReference type="GO" id="GO:0006508">
    <property type="term" value="P:proteolysis"/>
    <property type="evidence" value="ECO:0007669"/>
    <property type="project" value="UniProtKB-KW"/>
</dbReference>
<feature type="domain" description="NlpC/P60" evidence="5">
    <location>
        <begin position="48"/>
        <end position="172"/>
    </location>
</feature>
<name>A0A368T5V4_9ACTN</name>
<evidence type="ECO:0000259" key="5">
    <source>
        <dbReference type="PROSITE" id="PS51935"/>
    </source>
</evidence>
<evidence type="ECO:0000256" key="2">
    <source>
        <dbReference type="ARBA" id="ARBA00022670"/>
    </source>
</evidence>
<keyword evidence="7" id="KW-1185">Reference proteome</keyword>
<evidence type="ECO:0000256" key="4">
    <source>
        <dbReference type="ARBA" id="ARBA00022807"/>
    </source>
</evidence>
<comment type="caution">
    <text evidence="6">The sequence shown here is derived from an EMBL/GenBank/DDBJ whole genome shotgun (WGS) entry which is preliminary data.</text>
</comment>
<dbReference type="PANTHER" id="PTHR47359:SF3">
    <property type="entry name" value="NLP_P60 DOMAIN-CONTAINING PROTEIN-RELATED"/>
    <property type="match status" value="1"/>
</dbReference>
<organism evidence="6 7">
    <name type="scientific">Marinitenerispora sediminis</name>
    <dbReference type="NCBI Taxonomy" id="1931232"/>
    <lineage>
        <taxon>Bacteria</taxon>
        <taxon>Bacillati</taxon>
        <taxon>Actinomycetota</taxon>
        <taxon>Actinomycetes</taxon>
        <taxon>Streptosporangiales</taxon>
        <taxon>Nocardiopsidaceae</taxon>
        <taxon>Marinitenerispora</taxon>
    </lineage>
</organism>
<dbReference type="GO" id="GO:0008234">
    <property type="term" value="F:cysteine-type peptidase activity"/>
    <property type="evidence" value="ECO:0007669"/>
    <property type="project" value="UniProtKB-KW"/>
</dbReference>
<reference evidence="6 7" key="1">
    <citation type="submission" date="2018-04" db="EMBL/GenBank/DDBJ databases">
        <title>Novel actinobacteria from marine sediment.</title>
        <authorList>
            <person name="Ng Z.Y."/>
            <person name="Tan G.Y.A."/>
        </authorList>
    </citation>
    <scope>NUCLEOTIDE SEQUENCE [LARGE SCALE GENOMIC DNA]</scope>
    <source>
        <strain evidence="6 7">TPS81</strain>
    </source>
</reference>
<dbReference type="InterPro" id="IPR051794">
    <property type="entry name" value="PG_Endopeptidase_C40"/>
</dbReference>